<dbReference type="PATRIC" id="fig|61435.13.peg.586"/>
<dbReference type="PANTHER" id="PTHR42852:SF17">
    <property type="entry name" value="THIOREDOXIN-LIKE PROTEIN HI_1115"/>
    <property type="match status" value="1"/>
</dbReference>
<gene>
    <name evidence="3" type="ORF">Dm11a5_0558</name>
</gene>
<dbReference type="GO" id="GO:0016491">
    <property type="term" value="F:oxidoreductase activity"/>
    <property type="evidence" value="ECO:0007669"/>
    <property type="project" value="InterPro"/>
</dbReference>
<sequence>MKSKLIALSFLLLSSLCLSACSQTTPVPADNGEQPVAGIKINNLAPDFSLKNLTGQEIRLSNLQGSGVILNFWKISCSYCKQEMPFFEAAYLKNKALPSGIKILMVNITENKSLIEQFLKDNRFTFPVLLDTTGATGQTYNANYIPITYFINAEGIIKAIKFGAFFSQTDFDNQLNKIN</sequence>
<dbReference type="OrthoDB" id="25753at2"/>
<dbReference type="PANTHER" id="PTHR42852">
    <property type="entry name" value="THIOL:DISULFIDE INTERCHANGE PROTEIN DSBE"/>
    <property type="match status" value="1"/>
</dbReference>
<reference evidence="3 4" key="1">
    <citation type="submission" date="2015-03" db="EMBL/GenBank/DDBJ databases">
        <title>Genomic characterization of Dehalococcoides mccartyi strain 11a5, an unusal plasmid-containing chloroethene dechlorinator.</title>
        <authorList>
            <person name="Zhao S."/>
            <person name="Ding C."/>
            <person name="He J."/>
        </authorList>
    </citation>
    <scope>NUCLEOTIDE SEQUENCE [LARGE SCALE GENOMIC DNA]</scope>
    <source>
        <strain evidence="3 4">11a5</strain>
    </source>
</reference>
<dbReference type="EMBL" id="CP011127">
    <property type="protein sequence ID" value="AMU86384.1"/>
    <property type="molecule type" value="Genomic_DNA"/>
</dbReference>
<dbReference type="GO" id="GO:0016209">
    <property type="term" value="F:antioxidant activity"/>
    <property type="evidence" value="ECO:0007669"/>
    <property type="project" value="InterPro"/>
</dbReference>
<feature type="signal peptide" evidence="1">
    <location>
        <begin position="1"/>
        <end position="20"/>
    </location>
</feature>
<evidence type="ECO:0000256" key="1">
    <source>
        <dbReference type="SAM" id="SignalP"/>
    </source>
</evidence>
<dbReference type="RefSeq" id="WP_034376640.1">
    <property type="nucleotide sequence ID" value="NZ_AP024514.1"/>
</dbReference>
<dbReference type="InterPro" id="IPR050553">
    <property type="entry name" value="Thioredoxin_ResA/DsbE_sf"/>
</dbReference>
<name>A0A142V978_9CHLR</name>
<accession>A0A142V978</accession>
<dbReference type="Pfam" id="PF00578">
    <property type="entry name" value="AhpC-TSA"/>
    <property type="match status" value="1"/>
</dbReference>
<evidence type="ECO:0000313" key="3">
    <source>
        <dbReference type="EMBL" id="AMU86384.1"/>
    </source>
</evidence>
<dbReference type="CDD" id="cd02966">
    <property type="entry name" value="TlpA_like_family"/>
    <property type="match status" value="1"/>
</dbReference>
<dbReference type="Gene3D" id="3.40.30.10">
    <property type="entry name" value="Glutaredoxin"/>
    <property type="match status" value="1"/>
</dbReference>
<dbReference type="PROSITE" id="PS51352">
    <property type="entry name" value="THIOREDOXIN_2"/>
    <property type="match status" value="1"/>
</dbReference>
<feature type="domain" description="Thioredoxin" evidence="2">
    <location>
        <begin position="39"/>
        <end position="179"/>
    </location>
</feature>
<dbReference type="AlphaFoldDB" id="A0A142V978"/>
<keyword evidence="1" id="KW-0732">Signal</keyword>
<protein>
    <submittedName>
        <fullName evidence="3">Thiol-disulfide oxidoreductase</fullName>
    </submittedName>
</protein>
<dbReference type="InterPro" id="IPR036249">
    <property type="entry name" value="Thioredoxin-like_sf"/>
</dbReference>
<evidence type="ECO:0000313" key="4">
    <source>
        <dbReference type="Proteomes" id="UP000076394"/>
    </source>
</evidence>
<feature type="chain" id="PRO_5007502099" evidence="1">
    <location>
        <begin position="21"/>
        <end position="179"/>
    </location>
</feature>
<dbReference type="InterPro" id="IPR000866">
    <property type="entry name" value="AhpC/TSA"/>
</dbReference>
<dbReference type="Proteomes" id="UP000076394">
    <property type="component" value="Chromosome"/>
</dbReference>
<organism evidence="3 4">
    <name type="scientific">Dehalococcoides mccartyi</name>
    <dbReference type="NCBI Taxonomy" id="61435"/>
    <lineage>
        <taxon>Bacteria</taxon>
        <taxon>Bacillati</taxon>
        <taxon>Chloroflexota</taxon>
        <taxon>Dehalococcoidia</taxon>
        <taxon>Dehalococcoidales</taxon>
        <taxon>Dehalococcoidaceae</taxon>
        <taxon>Dehalococcoides</taxon>
    </lineage>
</organism>
<proteinExistence type="predicted"/>
<evidence type="ECO:0000259" key="2">
    <source>
        <dbReference type="PROSITE" id="PS51352"/>
    </source>
</evidence>
<dbReference type="SUPFAM" id="SSF52833">
    <property type="entry name" value="Thioredoxin-like"/>
    <property type="match status" value="1"/>
</dbReference>
<dbReference type="InterPro" id="IPR013766">
    <property type="entry name" value="Thioredoxin_domain"/>
</dbReference>